<dbReference type="RefSeq" id="XP_056074459.1">
    <property type="nucleotide sequence ID" value="XM_056210986.1"/>
</dbReference>
<organism evidence="3 4">
    <name type="scientific">Didymosphaeria variabile</name>
    <dbReference type="NCBI Taxonomy" id="1932322"/>
    <lineage>
        <taxon>Eukaryota</taxon>
        <taxon>Fungi</taxon>
        <taxon>Dikarya</taxon>
        <taxon>Ascomycota</taxon>
        <taxon>Pezizomycotina</taxon>
        <taxon>Dothideomycetes</taxon>
        <taxon>Pleosporomycetidae</taxon>
        <taxon>Pleosporales</taxon>
        <taxon>Massarineae</taxon>
        <taxon>Didymosphaeriaceae</taxon>
        <taxon>Didymosphaeria</taxon>
    </lineage>
</organism>
<dbReference type="EMBL" id="JAPEUX010000002">
    <property type="protein sequence ID" value="KAJ4357600.1"/>
    <property type="molecule type" value="Genomic_DNA"/>
</dbReference>
<feature type="domain" description="Protein kinase" evidence="2">
    <location>
        <begin position="109"/>
        <end position="257"/>
    </location>
</feature>
<dbReference type="Pfam" id="PF00069">
    <property type="entry name" value="Pkinase"/>
    <property type="match status" value="1"/>
</dbReference>
<dbReference type="OrthoDB" id="4062651at2759"/>
<dbReference type="PROSITE" id="PS50011">
    <property type="entry name" value="PROTEIN_KINASE_DOM"/>
    <property type="match status" value="1"/>
</dbReference>
<proteinExistence type="predicted"/>
<gene>
    <name evidence="3" type="ORF">N0V89_002176</name>
</gene>
<feature type="binding site" evidence="1">
    <location>
        <position position="138"/>
    </location>
    <ligand>
        <name>ATP</name>
        <dbReference type="ChEBI" id="CHEBI:30616"/>
    </ligand>
</feature>
<dbReference type="InterPro" id="IPR000719">
    <property type="entry name" value="Prot_kinase_dom"/>
</dbReference>
<evidence type="ECO:0000256" key="1">
    <source>
        <dbReference type="PROSITE-ProRule" id="PRU10141"/>
    </source>
</evidence>
<keyword evidence="1" id="KW-0547">Nucleotide-binding</keyword>
<comment type="caution">
    <text evidence="3">The sequence shown here is derived from an EMBL/GenBank/DDBJ whole genome shotgun (WGS) entry which is preliminary data.</text>
</comment>
<keyword evidence="1" id="KW-0067">ATP-binding</keyword>
<dbReference type="GO" id="GO:0005524">
    <property type="term" value="F:ATP binding"/>
    <property type="evidence" value="ECO:0007669"/>
    <property type="project" value="UniProtKB-UniRule"/>
</dbReference>
<accession>A0A9W8XTX4</accession>
<dbReference type="SUPFAM" id="SSF56112">
    <property type="entry name" value="Protein kinase-like (PK-like)"/>
    <property type="match status" value="1"/>
</dbReference>
<evidence type="ECO:0000313" key="4">
    <source>
        <dbReference type="Proteomes" id="UP001140513"/>
    </source>
</evidence>
<dbReference type="InterPro" id="IPR017441">
    <property type="entry name" value="Protein_kinase_ATP_BS"/>
</dbReference>
<dbReference type="Gene3D" id="1.10.510.10">
    <property type="entry name" value="Transferase(Phosphotransferase) domain 1"/>
    <property type="match status" value="1"/>
</dbReference>
<evidence type="ECO:0000259" key="2">
    <source>
        <dbReference type="PROSITE" id="PS50011"/>
    </source>
</evidence>
<evidence type="ECO:0000313" key="3">
    <source>
        <dbReference type="EMBL" id="KAJ4357600.1"/>
    </source>
</evidence>
<dbReference type="GO" id="GO:0004672">
    <property type="term" value="F:protein kinase activity"/>
    <property type="evidence" value="ECO:0007669"/>
    <property type="project" value="InterPro"/>
</dbReference>
<dbReference type="Proteomes" id="UP001140513">
    <property type="component" value="Unassembled WGS sequence"/>
</dbReference>
<dbReference type="GeneID" id="80905706"/>
<name>A0A9W8XTX4_9PLEO</name>
<dbReference type="AlphaFoldDB" id="A0A9W8XTX4"/>
<dbReference type="InterPro" id="IPR011009">
    <property type="entry name" value="Kinase-like_dom_sf"/>
</dbReference>
<sequence length="257" mass="29526">MDSPVSPEVFQKLSTSLFQRTGKKEWRDNPRLYFISRQLGRENVFQDLLNNNVTDLWLPIPKYVVLRILEDEKDKKAFLEAQEMCLDDRMPTSLNGQHLSLMDSDCLELNEQKFLGSGRYGEVHHVVDPRTGVAYARKTMSRPRNFFKHRELMKLFQRELSGMRRVRHAHCVTLMATCTDTDSVIFLSSPVADMDLASFLDSDLSGTQLDTLCRAVGCITSALTYLHQLNIRYDLFENDVHPVNGNKGMMTSNRITS</sequence>
<dbReference type="PROSITE" id="PS00107">
    <property type="entry name" value="PROTEIN_KINASE_ATP"/>
    <property type="match status" value="1"/>
</dbReference>
<reference evidence="3" key="1">
    <citation type="submission" date="2022-10" db="EMBL/GenBank/DDBJ databases">
        <title>Tapping the CABI collections for fungal endophytes: first genome assemblies for Collariella, Neodidymelliopsis, Ascochyta clinopodiicola, Didymella pomorum, Didymosphaeria variabile, Neocosmospora piperis and Neocucurbitaria cava.</title>
        <authorList>
            <person name="Hill R."/>
        </authorList>
    </citation>
    <scope>NUCLEOTIDE SEQUENCE</scope>
    <source>
        <strain evidence="3">IMI 356815</strain>
    </source>
</reference>
<keyword evidence="4" id="KW-1185">Reference proteome</keyword>
<protein>
    <recommendedName>
        <fullName evidence="2">Protein kinase domain-containing protein</fullName>
    </recommendedName>
</protein>